<evidence type="ECO:0000313" key="1">
    <source>
        <dbReference type="EMBL" id="CAG8832487.1"/>
    </source>
</evidence>
<proteinExistence type="predicted"/>
<gene>
    <name evidence="1" type="ORF">RPERSI_LOCUS28474</name>
</gene>
<comment type="caution">
    <text evidence="1">The sequence shown here is derived from an EMBL/GenBank/DDBJ whole genome shotgun (WGS) entry which is preliminary data.</text>
</comment>
<dbReference type="Proteomes" id="UP000789920">
    <property type="component" value="Unassembled WGS sequence"/>
</dbReference>
<accession>A0ACA9S9C4</accession>
<reference evidence="1" key="1">
    <citation type="submission" date="2021-06" db="EMBL/GenBank/DDBJ databases">
        <authorList>
            <person name="Kallberg Y."/>
            <person name="Tangrot J."/>
            <person name="Rosling A."/>
        </authorList>
    </citation>
    <scope>NUCLEOTIDE SEQUENCE</scope>
    <source>
        <strain evidence="1">MA461A</strain>
    </source>
</reference>
<feature type="non-terminal residue" evidence="1">
    <location>
        <position position="238"/>
    </location>
</feature>
<dbReference type="EMBL" id="CAJVQC010103904">
    <property type="protein sequence ID" value="CAG8832487.1"/>
    <property type="molecule type" value="Genomic_DNA"/>
</dbReference>
<evidence type="ECO:0000313" key="2">
    <source>
        <dbReference type="Proteomes" id="UP000789920"/>
    </source>
</evidence>
<organism evidence="1 2">
    <name type="scientific">Racocetra persica</name>
    <dbReference type="NCBI Taxonomy" id="160502"/>
    <lineage>
        <taxon>Eukaryota</taxon>
        <taxon>Fungi</taxon>
        <taxon>Fungi incertae sedis</taxon>
        <taxon>Mucoromycota</taxon>
        <taxon>Glomeromycotina</taxon>
        <taxon>Glomeromycetes</taxon>
        <taxon>Diversisporales</taxon>
        <taxon>Gigasporaceae</taxon>
        <taxon>Racocetra</taxon>
    </lineage>
</organism>
<sequence length="238" mass="27427">YLRFNNEPVSPALSDSSKGSKFKEMLDESSFKTSLGFNIDQDTKNNRTRTQSFITRFMSNGRLSSHTPLSPISTHSLYVPSNKSSKDSLSIGNRRKSKENLTDSERENQPRPRRVSNPSTKSHFFKHLHLPSRKGKISENTARTTSYWPVTEDPNKSPSRFFRTPSLSGKRPKLHKIRSDTDLRSLRKMWAERDQTSPLSAHVEYVWEDPIRIDPVSPVDDCDESLRESLFRKIVTKK</sequence>
<name>A0ACA9S9C4_9GLOM</name>
<keyword evidence="2" id="KW-1185">Reference proteome</keyword>
<feature type="non-terminal residue" evidence="1">
    <location>
        <position position="1"/>
    </location>
</feature>
<protein>
    <submittedName>
        <fullName evidence="1">25177_t:CDS:1</fullName>
    </submittedName>
</protein>